<organism evidence="11 12">
    <name type="scientific">Fusobacterium necrophorum subsp. funduliforme B35</name>
    <dbReference type="NCBI Taxonomy" id="1226633"/>
    <lineage>
        <taxon>Bacteria</taxon>
        <taxon>Fusobacteriati</taxon>
        <taxon>Fusobacteriota</taxon>
        <taxon>Fusobacteriia</taxon>
        <taxon>Fusobacteriales</taxon>
        <taxon>Fusobacteriaceae</taxon>
        <taxon>Fusobacterium</taxon>
    </lineage>
</organism>
<evidence type="ECO:0000256" key="6">
    <source>
        <dbReference type="ARBA" id="ARBA00022833"/>
    </source>
</evidence>
<comment type="catalytic activity">
    <reaction evidence="8">
        <text>adenosine + phosphate = alpha-D-ribose 1-phosphate + adenine</text>
        <dbReference type="Rhea" id="RHEA:27642"/>
        <dbReference type="ChEBI" id="CHEBI:16335"/>
        <dbReference type="ChEBI" id="CHEBI:16708"/>
        <dbReference type="ChEBI" id="CHEBI:43474"/>
        <dbReference type="ChEBI" id="CHEBI:57720"/>
        <dbReference type="EC" id="2.4.2.1"/>
    </reaction>
    <physiologicalReaction direction="left-to-right" evidence="8">
        <dbReference type="Rhea" id="RHEA:27643"/>
    </physiologicalReaction>
</comment>
<comment type="caution">
    <text evidence="11">The sequence shown here is derived from an EMBL/GenBank/DDBJ whole genome shotgun (WGS) entry which is preliminary data.</text>
</comment>
<dbReference type="InterPro" id="IPR003730">
    <property type="entry name" value="Cu_polyphenol_OxRdtase"/>
</dbReference>
<evidence type="ECO:0000256" key="10">
    <source>
        <dbReference type="RuleBase" id="RU361274"/>
    </source>
</evidence>
<comment type="catalytic activity">
    <reaction evidence="7">
        <text>adenosine + H2O + H(+) = inosine + NH4(+)</text>
        <dbReference type="Rhea" id="RHEA:24408"/>
        <dbReference type="ChEBI" id="CHEBI:15377"/>
        <dbReference type="ChEBI" id="CHEBI:15378"/>
        <dbReference type="ChEBI" id="CHEBI:16335"/>
        <dbReference type="ChEBI" id="CHEBI:17596"/>
        <dbReference type="ChEBI" id="CHEBI:28938"/>
        <dbReference type="EC" id="3.5.4.4"/>
    </reaction>
    <physiologicalReaction direction="left-to-right" evidence="7">
        <dbReference type="Rhea" id="RHEA:24409"/>
    </physiologicalReaction>
</comment>
<evidence type="ECO:0000256" key="3">
    <source>
        <dbReference type="ARBA" id="ARBA00022679"/>
    </source>
</evidence>
<evidence type="ECO:0000313" key="12">
    <source>
        <dbReference type="Proteomes" id="UP000031184"/>
    </source>
</evidence>
<evidence type="ECO:0000256" key="5">
    <source>
        <dbReference type="ARBA" id="ARBA00022801"/>
    </source>
</evidence>
<keyword evidence="5" id="KW-0378">Hydrolase</keyword>
<sequence>MIAEYKNRTEFLAWKDLGIRVIYTKKELGNVMEMPLSLLEKELNLPPKRIISGKQSHSDHIAIIREKEIFYFQDNDGFITDRKDIILYTKYADCMPVFLLDTRNMVISVVHSGWKGSFQKIACKALEKMCQSYNTKTEDIEVLFGVGISPKHYEVGKEFLEQFQTAFSSEMIWKSFQKEGDKYYYDNQEFISQSLLEAGVKSENIFRNTLCSFEGNYHSYRRDREQAGRNGAFIYFEK</sequence>
<evidence type="ECO:0000256" key="7">
    <source>
        <dbReference type="ARBA" id="ARBA00047989"/>
    </source>
</evidence>
<dbReference type="NCBIfam" id="TIGR00726">
    <property type="entry name" value="peptidoglycan editing factor PgeF"/>
    <property type="match status" value="1"/>
</dbReference>
<comment type="similarity">
    <text evidence="2 10">Belongs to the purine nucleoside phosphorylase YfiH/LACC1 family.</text>
</comment>
<dbReference type="EMBL" id="AUZI01000032">
    <property type="protein sequence ID" value="KID48122.1"/>
    <property type="molecule type" value="Genomic_DNA"/>
</dbReference>
<keyword evidence="3" id="KW-0808">Transferase</keyword>
<comment type="catalytic activity">
    <reaction evidence="1">
        <text>inosine + phosphate = alpha-D-ribose 1-phosphate + hypoxanthine</text>
        <dbReference type="Rhea" id="RHEA:27646"/>
        <dbReference type="ChEBI" id="CHEBI:17368"/>
        <dbReference type="ChEBI" id="CHEBI:17596"/>
        <dbReference type="ChEBI" id="CHEBI:43474"/>
        <dbReference type="ChEBI" id="CHEBI:57720"/>
        <dbReference type="EC" id="2.4.2.1"/>
    </reaction>
    <physiologicalReaction direction="left-to-right" evidence="1">
        <dbReference type="Rhea" id="RHEA:27647"/>
    </physiologicalReaction>
</comment>
<evidence type="ECO:0000313" key="11">
    <source>
        <dbReference type="EMBL" id="KID48122.1"/>
    </source>
</evidence>
<comment type="catalytic activity">
    <reaction evidence="9">
        <text>S-methyl-5'-thioadenosine + phosphate = 5-(methylsulfanyl)-alpha-D-ribose 1-phosphate + adenine</text>
        <dbReference type="Rhea" id="RHEA:11852"/>
        <dbReference type="ChEBI" id="CHEBI:16708"/>
        <dbReference type="ChEBI" id="CHEBI:17509"/>
        <dbReference type="ChEBI" id="CHEBI:43474"/>
        <dbReference type="ChEBI" id="CHEBI:58533"/>
        <dbReference type="EC" id="2.4.2.28"/>
    </reaction>
    <physiologicalReaction direction="left-to-right" evidence="9">
        <dbReference type="Rhea" id="RHEA:11853"/>
    </physiologicalReaction>
</comment>
<proteinExistence type="inferred from homology"/>
<dbReference type="GO" id="GO:0005507">
    <property type="term" value="F:copper ion binding"/>
    <property type="evidence" value="ECO:0007669"/>
    <property type="project" value="TreeGrafter"/>
</dbReference>
<dbReference type="Gene3D" id="3.60.140.10">
    <property type="entry name" value="CNF1/YfiH-like putative cysteine hydrolases"/>
    <property type="match status" value="1"/>
</dbReference>
<evidence type="ECO:0000256" key="1">
    <source>
        <dbReference type="ARBA" id="ARBA00000553"/>
    </source>
</evidence>
<dbReference type="PANTHER" id="PTHR30616:SF2">
    <property type="entry name" value="PURINE NUCLEOSIDE PHOSPHORYLASE LACC1"/>
    <property type="match status" value="1"/>
</dbReference>
<evidence type="ECO:0000256" key="4">
    <source>
        <dbReference type="ARBA" id="ARBA00022723"/>
    </source>
</evidence>
<name>A0A017H4I2_9FUSO</name>
<dbReference type="GO" id="GO:0016787">
    <property type="term" value="F:hydrolase activity"/>
    <property type="evidence" value="ECO:0007669"/>
    <property type="project" value="UniProtKB-KW"/>
</dbReference>
<evidence type="ECO:0000256" key="2">
    <source>
        <dbReference type="ARBA" id="ARBA00007353"/>
    </source>
</evidence>
<protein>
    <recommendedName>
        <fullName evidence="10">Purine nucleoside phosphorylase</fullName>
    </recommendedName>
</protein>
<dbReference type="Pfam" id="PF02578">
    <property type="entry name" value="Cu-oxidase_4"/>
    <property type="match status" value="1"/>
</dbReference>
<dbReference type="PATRIC" id="fig|1226633.4.peg.2427"/>
<dbReference type="PANTHER" id="PTHR30616">
    <property type="entry name" value="UNCHARACTERIZED PROTEIN YFIH"/>
    <property type="match status" value="1"/>
</dbReference>
<dbReference type="GO" id="GO:0017061">
    <property type="term" value="F:S-methyl-5-thioadenosine phosphorylase activity"/>
    <property type="evidence" value="ECO:0007669"/>
    <property type="project" value="UniProtKB-EC"/>
</dbReference>
<dbReference type="SUPFAM" id="SSF64438">
    <property type="entry name" value="CNF1/YfiH-like putative cysteine hydrolases"/>
    <property type="match status" value="1"/>
</dbReference>
<dbReference type="Proteomes" id="UP000031184">
    <property type="component" value="Unassembled WGS sequence"/>
</dbReference>
<reference evidence="11 12" key="1">
    <citation type="submission" date="2013-08" db="EMBL/GenBank/DDBJ databases">
        <title>An opportunistic ruminal bacterium that causes liver abscesses in cattle.</title>
        <authorList>
            <person name="Benahmed F.H."/>
            <person name="Rasmussen M."/>
            <person name="Harbottle H."/>
            <person name="Soppet D."/>
            <person name="Nagaraja T.G."/>
            <person name="Davidson M."/>
        </authorList>
    </citation>
    <scope>NUCLEOTIDE SEQUENCE [LARGE SCALE GENOMIC DNA]</scope>
    <source>
        <strain evidence="11 12">B35</strain>
    </source>
</reference>
<evidence type="ECO:0000256" key="8">
    <source>
        <dbReference type="ARBA" id="ARBA00048968"/>
    </source>
</evidence>
<dbReference type="InterPro" id="IPR038371">
    <property type="entry name" value="Cu_polyphenol_OxRdtase_sf"/>
</dbReference>
<keyword evidence="6" id="KW-0862">Zinc</keyword>
<keyword evidence="4" id="KW-0479">Metal-binding</keyword>
<accession>A0A017H4I2</accession>
<gene>
    <name evidence="11" type="ORF">C095_12085</name>
</gene>
<dbReference type="InterPro" id="IPR011324">
    <property type="entry name" value="Cytotoxic_necrot_fac-like_cat"/>
</dbReference>
<dbReference type="OrthoDB" id="4279at2"/>
<evidence type="ECO:0000256" key="9">
    <source>
        <dbReference type="ARBA" id="ARBA00049893"/>
    </source>
</evidence>
<dbReference type="CDD" id="cd16833">
    <property type="entry name" value="YfiH"/>
    <property type="match status" value="1"/>
</dbReference>
<dbReference type="AlphaFoldDB" id="A0A017H4I2"/>
<dbReference type="RefSeq" id="WP_005956609.1">
    <property type="nucleotide sequence ID" value="NZ_AOJP01000014.1"/>
</dbReference>